<accession>A0ABM1M2C1</accession>
<evidence type="ECO:0000256" key="1">
    <source>
        <dbReference type="SAM" id="MobiDB-lite"/>
    </source>
</evidence>
<proteinExistence type="predicted"/>
<protein>
    <submittedName>
        <fullName evidence="3">Uncharacterized protein LOC108556918 isoform X1</fullName>
    </submittedName>
</protein>
<organism evidence="2 3">
    <name type="scientific">Nicrophorus vespilloides</name>
    <name type="common">Boreal carrion beetle</name>
    <dbReference type="NCBI Taxonomy" id="110193"/>
    <lineage>
        <taxon>Eukaryota</taxon>
        <taxon>Metazoa</taxon>
        <taxon>Ecdysozoa</taxon>
        <taxon>Arthropoda</taxon>
        <taxon>Hexapoda</taxon>
        <taxon>Insecta</taxon>
        <taxon>Pterygota</taxon>
        <taxon>Neoptera</taxon>
        <taxon>Endopterygota</taxon>
        <taxon>Coleoptera</taxon>
        <taxon>Polyphaga</taxon>
        <taxon>Staphyliniformia</taxon>
        <taxon>Silphidae</taxon>
        <taxon>Nicrophorinae</taxon>
        <taxon>Nicrophorus</taxon>
    </lineage>
</organism>
<evidence type="ECO:0000313" key="3">
    <source>
        <dbReference type="RefSeq" id="XP_017768721.1"/>
    </source>
</evidence>
<name>A0ABM1M2C1_NICVS</name>
<feature type="region of interest" description="Disordered" evidence="1">
    <location>
        <begin position="183"/>
        <end position="216"/>
    </location>
</feature>
<keyword evidence="2" id="KW-1185">Reference proteome</keyword>
<gene>
    <name evidence="3" type="primary">LOC108556918</name>
</gene>
<dbReference type="RefSeq" id="XP_017768721.1">
    <property type="nucleotide sequence ID" value="XM_017913232.1"/>
</dbReference>
<dbReference type="GeneID" id="108556918"/>
<reference evidence="3" key="1">
    <citation type="submission" date="2025-08" db="UniProtKB">
        <authorList>
            <consortium name="RefSeq"/>
        </authorList>
    </citation>
    <scope>IDENTIFICATION</scope>
    <source>
        <tissue evidence="3">Whole Larva</tissue>
    </source>
</reference>
<dbReference type="Proteomes" id="UP000695000">
    <property type="component" value="Unplaced"/>
</dbReference>
<evidence type="ECO:0000313" key="2">
    <source>
        <dbReference type="Proteomes" id="UP000695000"/>
    </source>
</evidence>
<sequence length="456" mass="53171">MILIGNTTFTFTEDSHRLNTNESCQEAKSNYPVGGEGELENPAYLPFQTITITSVQPNQNDLENVEPHSQQQPYVFDNNFVQYNYFNRDYSNLTVYVHDPNLLPANNPEQHSHNRECCFSDNIENYPFFSSNNPIDFPFMDRSKIEDGIHYLSKDESDSPEFIDINALMIPSEYQSCLTIDKPTSAASSTQPPFPVPPFLKRNRKPNTKNYGNHEDNDDDVIFVREYKKFEKKDESKVYPAPRRNPKRQVQLQKISYELAEKMSMDDYFENNVYCKKEYYMANARRSSRATGAVFSPPDPLSTNDFKKWPVDGMHEKPRYNAVAKKLEKIHQVTKQPKMKIPKTTHNRRKVPNRRRKPKLITVENDKELENVSHQMLHYVLSYVQQIKECNEILKTNEADAKRNLKHAEELMKNTSLLYCLTTDTTESNLAEYLRTIGEKENAHDFLINIISDFET</sequence>